<comment type="caution">
    <text evidence="2">The sequence shown here is derived from an EMBL/GenBank/DDBJ whole genome shotgun (WGS) entry which is preliminary data.</text>
</comment>
<keyword evidence="1" id="KW-0732">Signal</keyword>
<sequence>MNDRVKSACRAAMACALIAWLAGCATPVAPSATAAARSGDAGKIRLYRIGDVPYDLTCPEEEGNPECWVPLVVKTGGENCEVAYLYENVNVWKNTKVIWYLNQVRDASGTYEFDSTSSSTAKDGIDIKNNTDFDNNGHHNGKKHRFTWKAKNNSSRTQHAYDIYVYYVKDGTRYKCKADDPYIVNQG</sequence>
<dbReference type="EMBL" id="JABRWJ010000004">
    <property type="protein sequence ID" value="NRF67986.1"/>
    <property type="molecule type" value="Genomic_DNA"/>
</dbReference>
<feature type="chain" id="PRO_5045932672" description="Lipoprotein" evidence="1">
    <location>
        <begin position="35"/>
        <end position="187"/>
    </location>
</feature>
<dbReference type="Proteomes" id="UP000737171">
    <property type="component" value="Unassembled WGS sequence"/>
</dbReference>
<name>A0ABX2EH88_9BURK</name>
<keyword evidence="3" id="KW-1185">Reference proteome</keyword>
<proteinExistence type="predicted"/>
<gene>
    <name evidence="2" type="ORF">HLB44_13415</name>
</gene>
<organism evidence="2 3">
    <name type="scientific">Pseudaquabacterium terrae</name>
    <dbReference type="NCBI Taxonomy" id="2732868"/>
    <lineage>
        <taxon>Bacteria</taxon>
        <taxon>Pseudomonadati</taxon>
        <taxon>Pseudomonadota</taxon>
        <taxon>Betaproteobacteria</taxon>
        <taxon>Burkholderiales</taxon>
        <taxon>Sphaerotilaceae</taxon>
        <taxon>Pseudaquabacterium</taxon>
    </lineage>
</organism>
<accession>A0ABX2EH88</accession>
<evidence type="ECO:0000256" key="1">
    <source>
        <dbReference type="SAM" id="SignalP"/>
    </source>
</evidence>
<reference evidence="2 3" key="1">
    <citation type="submission" date="2020-05" db="EMBL/GenBank/DDBJ databases">
        <title>Aquincola sp. isolate from soil.</title>
        <authorList>
            <person name="Han J."/>
            <person name="Kim D.-U."/>
        </authorList>
    </citation>
    <scope>NUCLEOTIDE SEQUENCE [LARGE SCALE GENOMIC DNA]</scope>
    <source>
        <strain evidence="2 3">S2</strain>
    </source>
</reference>
<dbReference type="RefSeq" id="WP_173123222.1">
    <property type="nucleotide sequence ID" value="NZ_JABRWJ010000004.1"/>
</dbReference>
<protein>
    <recommendedName>
        <fullName evidence="4">Lipoprotein</fullName>
    </recommendedName>
</protein>
<evidence type="ECO:0000313" key="2">
    <source>
        <dbReference type="EMBL" id="NRF67986.1"/>
    </source>
</evidence>
<feature type="signal peptide" evidence="1">
    <location>
        <begin position="1"/>
        <end position="34"/>
    </location>
</feature>
<evidence type="ECO:0000313" key="3">
    <source>
        <dbReference type="Proteomes" id="UP000737171"/>
    </source>
</evidence>
<evidence type="ECO:0008006" key="4">
    <source>
        <dbReference type="Google" id="ProtNLM"/>
    </source>
</evidence>
<dbReference type="PROSITE" id="PS51257">
    <property type="entry name" value="PROKAR_LIPOPROTEIN"/>
    <property type="match status" value="1"/>
</dbReference>